<dbReference type="RefSeq" id="WP_209028040.1">
    <property type="nucleotide sequence ID" value="NZ_CP072455.1"/>
</dbReference>
<evidence type="ECO:0000313" key="1">
    <source>
        <dbReference type="EMBL" id="QTL40572.1"/>
    </source>
</evidence>
<dbReference type="EMBL" id="CP072455">
    <property type="protein sequence ID" value="QTL40572.1"/>
    <property type="molecule type" value="Genomic_DNA"/>
</dbReference>
<sequence length="141" mass="16347">MEHASARNTLNTSKKFISNHLLSSVLQPIRDVTQKVIADNLGVAESTITRRIIHFQHATEIMAHAGIIDVVKDSERKISEEEYRYWLIRMIQASVQNLEFNFNGEVKISYEEYRYLLKQQIELSEMKLRTLYEKASTISGS</sequence>
<gene>
    <name evidence="1" type="ORF">HGO23_04055</name>
</gene>
<name>A0ABX7VLI9_XENBU</name>
<dbReference type="Gene3D" id="1.10.260.40">
    <property type="entry name" value="lambda repressor-like DNA-binding domains"/>
    <property type="match status" value="1"/>
</dbReference>
<protein>
    <submittedName>
        <fullName evidence="1">Uncharacterized protein</fullName>
    </submittedName>
</protein>
<accession>A0ABX7VLI9</accession>
<dbReference type="SUPFAM" id="SSF47413">
    <property type="entry name" value="lambda repressor-like DNA-binding domains"/>
    <property type="match status" value="1"/>
</dbReference>
<dbReference type="Proteomes" id="UP000665047">
    <property type="component" value="Chromosome"/>
</dbReference>
<dbReference type="InterPro" id="IPR010982">
    <property type="entry name" value="Lambda_DNA-bd_dom_sf"/>
</dbReference>
<reference evidence="1 2" key="1">
    <citation type="submission" date="2021-03" db="EMBL/GenBank/DDBJ databases">
        <title>Complete Genome Sequence Data of Xenorhabdus budapestensis strain C72, a Candidate Biological Control Agent, from China.</title>
        <authorList>
            <person name="LI B."/>
            <person name="WANG S."/>
            <person name="QIU D."/>
        </authorList>
    </citation>
    <scope>NUCLEOTIDE SEQUENCE [LARGE SCALE GENOMIC DNA]</scope>
    <source>
        <strain evidence="1 2">C-7-2</strain>
    </source>
</reference>
<proteinExistence type="predicted"/>
<keyword evidence="2" id="KW-1185">Reference proteome</keyword>
<evidence type="ECO:0000313" key="2">
    <source>
        <dbReference type="Proteomes" id="UP000665047"/>
    </source>
</evidence>
<organism evidence="1 2">
    <name type="scientific">Xenorhabdus budapestensis</name>
    <dbReference type="NCBI Taxonomy" id="290110"/>
    <lineage>
        <taxon>Bacteria</taxon>
        <taxon>Pseudomonadati</taxon>
        <taxon>Pseudomonadota</taxon>
        <taxon>Gammaproteobacteria</taxon>
        <taxon>Enterobacterales</taxon>
        <taxon>Morganellaceae</taxon>
        <taxon>Xenorhabdus</taxon>
    </lineage>
</organism>